<protein>
    <recommendedName>
        <fullName evidence="7">Rhombotin-2</fullName>
    </recommendedName>
    <alternativeName>
        <fullName evidence="8">LIM domain only protein 2</fullName>
    </alternativeName>
</protein>
<evidence type="ECO:0000259" key="10">
    <source>
        <dbReference type="PROSITE" id="PS50023"/>
    </source>
</evidence>
<dbReference type="InterPro" id="IPR050945">
    <property type="entry name" value="LMO_RBTN_TF"/>
</dbReference>
<evidence type="ECO:0000256" key="4">
    <source>
        <dbReference type="ARBA" id="ARBA00022833"/>
    </source>
</evidence>
<feature type="domain" description="LIM zinc-binding" evidence="10">
    <location>
        <begin position="41"/>
        <end position="103"/>
    </location>
</feature>
<dbReference type="PROSITE" id="PS00478">
    <property type="entry name" value="LIM_DOMAIN_1"/>
    <property type="match status" value="1"/>
</dbReference>
<dbReference type="GO" id="GO:0045944">
    <property type="term" value="P:positive regulation of transcription by RNA polymerase II"/>
    <property type="evidence" value="ECO:0007669"/>
    <property type="project" value="TreeGrafter"/>
</dbReference>
<proteinExistence type="predicted"/>
<dbReference type="GO" id="GO:0003713">
    <property type="term" value="F:transcription coactivator activity"/>
    <property type="evidence" value="ECO:0007669"/>
    <property type="project" value="TreeGrafter"/>
</dbReference>
<evidence type="ECO:0000256" key="3">
    <source>
        <dbReference type="ARBA" id="ARBA00022737"/>
    </source>
</evidence>
<dbReference type="SUPFAM" id="SSF57716">
    <property type="entry name" value="Glucocorticoid receptor-like (DNA-binding domain)"/>
    <property type="match status" value="3"/>
</dbReference>
<evidence type="ECO:0000256" key="2">
    <source>
        <dbReference type="ARBA" id="ARBA00022723"/>
    </source>
</evidence>
<evidence type="ECO:0000256" key="7">
    <source>
        <dbReference type="ARBA" id="ARBA00040621"/>
    </source>
</evidence>
<dbReference type="OrthoDB" id="6352355at2759"/>
<evidence type="ECO:0000256" key="5">
    <source>
        <dbReference type="ARBA" id="ARBA00023038"/>
    </source>
</evidence>
<evidence type="ECO:0000256" key="8">
    <source>
        <dbReference type="ARBA" id="ARBA00041884"/>
    </source>
</evidence>
<comment type="caution">
    <text evidence="11">The sequence shown here is derived from an EMBL/GenBank/DDBJ whole genome shotgun (WGS) entry which is preliminary data.</text>
</comment>
<dbReference type="Gene3D" id="2.10.110.10">
    <property type="entry name" value="Cysteine Rich Protein"/>
    <property type="match status" value="2"/>
</dbReference>
<keyword evidence="4 9" id="KW-0862">Zinc</keyword>
<comment type="subcellular location">
    <subcellularLocation>
        <location evidence="1">Nucleus</location>
    </subcellularLocation>
</comment>
<dbReference type="GO" id="GO:0046872">
    <property type="term" value="F:metal ion binding"/>
    <property type="evidence" value="ECO:0007669"/>
    <property type="project" value="UniProtKB-KW"/>
</dbReference>
<evidence type="ECO:0000256" key="1">
    <source>
        <dbReference type="ARBA" id="ARBA00004123"/>
    </source>
</evidence>
<dbReference type="PANTHER" id="PTHR45787">
    <property type="entry name" value="LD11652P"/>
    <property type="match status" value="1"/>
</dbReference>
<organism evidence="11 12">
    <name type="scientific">Holothuria leucospilota</name>
    <name type="common">Black long sea cucumber</name>
    <name type="synonym">Mertensiothuria leucospilota</name>
    <dbReference type="NCBI Taxonomy" id="206669"/>
    <lineage>
        <taxon>Eukaryota</taxon>
        <taxon>Metazoa</taxon>
        <taxon>Echinodermata</taxon>
        <taxon>Eleutherozoa</taxon>
        <taxon>Echinozoa</taxon>
        <taxon>Holothuroidea</taxon>
        <taxon>Aspidochirotacea</taxon>
        <taxon>Aspidochirotida</taxon>
        <taxon>Holothuriidae</taxon>
        <taxon>Holothuria</taxon>
    </lineage>
</organism>
<accession>A0A9Q1BN09</accession>
<evidence type="ECO:0000256" key="9">
    <source>
        <dbReference type="PROSITE-ProRule" id="PRU00125"/>
    </source>
</evidence>
<dbReference type="InterPro" id="IPR001781">
    <property type="entry name" value="Znf_LIM"/>
</dbReference>
<dbReference type="PROSITE" id="PS50023">
    <property type="entry name" value="LIM_DOMAIN_2"/>
    <property type="match status" value="2"/>
</dbReference>
<keyword evidence="6" id="KW-0539">Nucleus</keyword>
<keyword evidence="3" id="KW-0677">Repeat</keyword>
<evidence type="ECO:0000313" key="12">
    <source>
        <dbReference type="Proteomes" id="UP001152320"/>
    </source>
</evidence>
<dbReference type="CDD" id="cd09384">
    <property type="entry name" value="LIM1_LMO2"/>
    <property type="match status" value="1"/>
</dbReference>
<dbReference type="GO" id="GO:0005634">
    <property type="term" value="C:nucleus"/>
    <property type="evidence" value="ECO:0007669"/>
    <property type="project" value="UniProtKB-SubCell"/>
</dbReference>
<evidence type="ECO:0000256" key="6">
    <source>
        <dbReference type="ARBA" id="ARBA00023242"/>
    </source>
</evidence>
<dbReference type="AlphaFoldDB" id="A0A9Q1BN09"/>
<keyword evidence="5 9" id="KW-0440">LIM domain</keyword>
<sequence length="167" mass="19595">MMDPSMVQRQTVRRIMRNTEAKDDQNGETVNEVLNVHPSLLECQGCKQWIRDRYFLRAMEKYWHEDCLSCDLCQCRLGEVDCHMYTKLGRKLCKRDYLRLFVPSGVCTACQREIPAYELVMNTTSNQVYHLECFKCAECEKHFCVGDKYHLQGSKILCEDHVPTSIL</sequence>
<dbReference type="Proteomes" id="UP001152320">
    <property type="component" value="Chromosome 14"/>
</dbReference>
<gene>
    <name evidence="11" type="ORF">HOLleu_29004</name>
</gene>
<dbReference type="EMBL" id="JAIZAY010000014">
    <property type="protein sequence ID" value="KAJ8029573.1"/>
    <property type="molecule type" value="Genomic_DNA"/>
</dbReference>
<name>A0A9Q1BN09_HOLLE</name>
<feature type="domain" description="LIM zinc-binding" evidence="10">
    <location>
        <begin position="105"/>
        <end position="167"/>
    </location>
</feature>
<keyword evidence="12" id="KW-1185">Reference proteome</keyword>
<dbReference type="GO" id="GO:0140297">
    <property type="term" value="F:DNA-binding transcription factor binding"/>
    <property type="evidence" value="ECO:0007669"/>
    <property type="project" value="TreeGrafter"/>
</dbReference>
<dbReference type="Pfam" id="PF00412">
    <property type="entry name" value="LIM"/>
    <property type="match status" value="2"/>
</dbReference>
<keyword evidence="2 9" id="KW-0479">Metal-binding</keyword>
<reference evidence="11" key="1">
    <citation type="submission" date="2021-10" db="EMBL/GenBank/DDBJ databases">
        <title>Tropical sea cucumber genome reveals ecological adaptation and Cuvierian tubules defense mechanism.</title>
        <authorList>
            <person name="Chen T."/>
        </authorList>
    </citation>
    <scope>NUCLEOTIDE SEQUENCE</scope>
    <source>
        <strain evidence="11">Nanhai2018</strain>
        <tissue evidence="11">Muscle</tissue>
    </source>
</reference>
<evidence type="ECO:0000313" key="11">
    <source>
        <dbReference type="EMBL" id="KAJ8029573.1"/>
    </source>
</evidence>
<dbReference type="SMART" id="SM00132">
    <property type="entry name" value="LIM"/>
    <property type="match status" value="2"/>
</dbReference>
<dbReference type="PANTHER" id="PTHR45787:SF3">
    <property type="entry name" value="RHOMBOTIN-2"/>
    <property type="match status" value="1"/>
</dbReference>